<organism evidence="2 3">
    <name type="scientific">Actinomyces glycerinitolerans</name>
    <dbReference type="NCBI Taxonomy" id="1892869"/>
    <lineage>
        <taxon>Bacteria</taxon>
        <taxon>Bacillati</taxon>
        <taxon>Actinomycetota</taxon>
        <taxon>Actinomycetes</taxon>
        <taxon>Actinomycetales</taxon>
        <taxon>Actinomycetaceae</taxon>
        <taxon>Actinomyces</taxon>
    </lineage>
</organism>
<keyword evidence="3" id="KW-1185">Reference proteome</keyword>
<sequence length="249" mass="27308">MYRREDNRATRKETIVEYERVLGIYAHPDDADVGAGATLARLVREGADVALLLVTAGDAGGFTAEGQERMAERRRAEQRAAAAHLGISDVSFLSGVADGHVREATGLVREIVAAIRRHAPDLILTTSPEYNFASTAANHPDHRAVGHAVVEAAYPAAGNPFDYRDLLAQGLEPHDPSEVWFQGHREINHVSPVTQGDLDRKIAAVRSHVSQFPDLDRMERLLREAAVRDAAGAPEGAEFAECFFRWQVR</sequence>
<gene>
    <name evidence="2" type="ORF">ACGLYG10_1328</name>
</gene>
<keyword evidence="1" id="KW-0862">Zinc</keyword>
<reference evidence="3" key="1">
    <citation type="submission" date="2016-09" db="EMBL/GenBank/DDBJ databases">
        <authorList>
            <person name="Strepis N."/>
        </authorList>
    </citation>
    <scope>NUCLEOTIDE SEQUENCE [LARGE SCALE GENOMIC DNA]</scope>
</reference>
<evidence type="ECO:0000256" key="1">
    <source>
        <dbReference type="ARBA" id="ARBA00022833"/>
    </source>
</evidence>
<name>A0A1M4RYQ3_9ACTO</name>
<evidence type="ECO:0000313" key="3">
    <source>
        <dbReference type="Proteomes" id="UP000184291"/>
    </source>
</evidence>
<accession>A0A1M4RYQ3</accession>
<dbReference type="SUPFAM" id="SSF102588">
    <property type="entry name" value="LmbE-like"/>
    <property type="match status" value="1"/>
</dbReference>
<dbReference type="Proteomes" id="UP000184291">
    <property type="component" value="Unassembled WGS sequence"/>
</dbReference>
<dbReference type="GO" id="GO:0016137">
    <property type="term" value="P:glycoside metabolic process"/>
    <property type="evidence" value="ECO:0007669"/>
    <property type="project" value="UniProtKB-ARBA"/>
</dbReference>
<dbReference type="Pfam" id="PF02585">
    <property type="entry name" value="PIG-L"/>
    <property type="match status" value="1"/>
</dbReference>
<dbReference type="InterPro" id="IPR024078">
    <property type="entry name" value="LmbE-like_dom_sf"/>
</dbReference>
<protein>
    <submittedName>
        <fullName evidence="2">Glcnac-pi de-n-acetylase</fullName>
    </submittedName>
</protein>
<dbReference type="Gene3D" id="3.40.50.10320">
    <property type="entry name" value="LmbE-like"/>
    <property type="match status" value="1"/>
</dbReference>
<proteinExistence type="predicted"/>
<dbReference type="InterPro" id="IPR003737">
    <property type="entry name" value="GlcNAc_PI_deacetylase-related"/>
</dbReference>
<dbReference type="PANTHER" id="PTHR12993">
    <property type="entry name" value="N-ACETYLGLUCOSAMINYL-PHOSPHATIDYLINOSITOL DE-N-ACETYLASE-RELATED"/>
    <property type="match status" value="1"/>
</dbReference>
<dbReference type="GO" id="GO:0016811">
    <property type="term" value="F:hydrolase activity, acting on carbon-nitrogen (but not peptide) bonds, in linear amides"/>
    <property type="evidence" value="ECO:0007669"/>
    <property type="project" value="TreeGrafter"/>
</dbReference>
<dbReference type="PANTHER" id="PTHR12993:SF28">
    <property type="entry name" value="LMBE FAMILY PROTEIN"/>
    <property type="match status" value="1"/>
</dbReference>
<dbReference type="EMBL" id="FQTT01000010">
    <property type="protein sequence ID" value="SHE25114.1"/>
    <property type="molecule type" value="Genomic_DNA"/>
</dbReference>
<evidence type="ECO:0000313" key="2">
    <source>
        <dbReference type="EMBL" id="SHE25114.1"/>
    </source>
</evidence>
<dbReference type="STRING" id="1892869.ACGLYG10_1328"/>
<dbReference type="RefSeq" id="WP_234415992.1">
    <property type="nucleotide sequence ID" value="NZ_FQTT01000010.1"/>
</dbReference>
<dbReference type="AlphaFoldDB" id="A0A1M4RYQ3"/>